<dbReference type="PANTHER" id="PTHR12533">
    <property type="entry name" value="NFAT"/>
    <property type="match status" value="1"/>
</dbReference>
<dbReference type="InterPro" id="IPR032397">
    <property type="entry name" value="RHD_dimer"/>
</dbReference>
<gene>
    <name evidence="11" type="primary">RvY_16947-1</name>
    <name evidence="11" type="synonym">RvY_16947.1</name>
    <name evidence="11" type="ORF">RvY_16947</name>
</gene>
<dbReference type="InterPro" id="IPR037059">
    <property type="entry name" value="RHD_DNA_bind_dom_sf"/>
</dbReference>
<dbReference type="InterPro" id="IPR011539">
    <property type="entry name" value="RHD_DNA_bind_dom"/>
</dbReference>
<feature type="domain" description="RHD" evidence="10">
    <location>
        <begin position="103"/>
        <end position="284"/>
    </location>
</feature>
<dbReference type="GO" id="GO:0005667">
    <property type="term" value="C:transcription regulator complex"/>
    <property type="evidence" value="ECO:0007669"/>
    <property type="project" value="TreeGrafter"/>
</dbReference>
<evidence type="ECO:0000313" key="12">
    <source>
        <dbReference type="Proteomes" id="UP000186922"/>
    </source>
</evidence>
<organism evidence="11 12">
    <name type="scientific">Ramazzottius varieornatus</name>
    <name type="common">Water bear</name>
    <name type="synonym">Tardigrade</name>
    <dbReference type="NCBI Taxonomy" id="947166"/>
    <lineage>
        <taxon>Eukaryota</taxon>
        <taxon>Metazoa</taxon>
        <taxon>Ecdysozoa</taxon>
        <taxon>Tardigrada</taxon>
        <taxon>Eutardigrada</taxon>
        <taxon>Parachela</taxon>
        <taxon>Hypsibioidea</taxon>
        <taxon>Ramazzottiidae</taxon>
        <taxon>Ramazzottius</taxon>
    </lineage>
</organism>
<name>A0A1D1W6J5_RAMVA</name>
<evidence type="ECO:0000256" key="2">
    <source>
        <dbReference type="ARBA" id="ARBA00004496"/>
    </source>
</evidence>
<accession>A0A1D1W6J5</accession>
<evidence type="ECO:0000256" key="1">
    <source>
        <dbReference type="ARBA" id="ARBA00004123"/>
    </source>
</evidence>
<dbReference type="GO" id="GO:0005634">
    <property type="term" value="C:nucleus"/>
    <property type="evidence" value="ECO:0007669"/>
    <property type="project" value="UniProtKB-SubCell"/>
</dbReference>
<keyword evidence="3" id="KW-0963">Cytoplasm</keyword>
<evidence type="ECO:0000313" key="11">
    <source>
        <dbReference type="EMBL" id="GAV07064.1"/>
    </source>
</evidence>
<keyword evidence="6" id="KW-0238">DNA-binding</keyword>
<proteinExistence type="predicted"/>
<evidence type="ECO:0000256" key="6">
    <source>
        <dbReference type="ARBA" id="ARBA00023125"/>
    </source>
</evidence>
<feature type="compositionally biased region" description="Basic and acidic residues" evidence="9">
    <location>
        <begin position="1"/>
        <end position="11"/>
    </location>
</feature>
<keyword evidence="7" id="KW-0804">Transcription</keyword>
<dbReference type="PANTHER" id="PTHR12533:SF7">
    <property type="entry name" value="NFAT NUCLEAR FACTOR, ISOFORM B"/>
    <property type="match status" value="1"/>
</dbReference>
<keyword evidence="12" id="KW-1185">Reference proteome</keyword>
<dbReference type="Gene3D" id="2.60.40.340">
    <property type="entry name" value="Rel homology domain (RHD), DNA-binding domain"/>
    <property type="match status" value="1"/>
</dbReference>
<evidence type="ECO:0000256" key="5">
    <source>
        <dbReference type="ARBA" id="ARBA00023015"/>
    </source>
</evidence>
<dbReference type="Proteomes" id="UP000186922">
    <property type="component" value="Unassembled WGS sequence"/>
</dbReference>
<evidence type="ECO:0000256" key="3">
    <source>
        <dbReference type="ARBA" id="ARBA00022490"/>
    </source>
</evidence>
<keyword evidence="4" id="KW-0597">Phosphoprotein</keyword>
<dbReference type="OrthoDB" id="5346094at2759"/>
<dbReference type="SUPFAM" id="SSF49417">
    <property type="entry name" value="p53-like transcription factors"/>
    <property type="match status" value="1"/>
</dbReference>
<dbReference type="SUPFAM" id="SSF81296">
    <property type="entry name" value="E set domains"/>
    <property type="match status" value="1"/>
</dbReference>
<dbReference type="GO" id="GO:0000978">
    <property type="term" value="F:RNA polymerase II cis-regulatory region sequence-specific DNA binding"/>
    <property type="evidence" value="ECO:0007669"/>
    <property type="project" value="TreeGrafter"/>
</dbReference>
<feature type="region of interest" description="Disordered" evidence="9">
    <location>
        <begin position="1"/>
        <end position="48"/>
    </location>
</feature>
<evidence type="ECO:0000256" key="9">
    <source>
        <dbReference type="SAM" id="MobiDB-lite"/>
    </source>
</evidence>
<dbReference type="InterPro" id="IPR014756">
    <property type="entry name" value="Ig_E-set"/>
</dbReference>
<keyword evidence="8" id="KW-0539">Nucleus</keyword>
<evidence type="ECO:0000256" key="7">
    <source>
        <dbReference type="ARBA" id="ARBA00023163"/>
    </source>
</evidence>
<protein>
    <recommendedName>
        <fullName evidence="10">RHD domain-containing protein</fullName>
    </recommendedName>
</protein>
<sequence length="568" mass="62042">MIKRRMLDKSKLSTADGVETSCSGQDDAHSGPAEDSAPSTSATHGSIKRPIFGECDRNILASSPVVLDRSLGTVQKSAKVSWKTNASPDDDPQYSDDARLLLPLTTTIPAKYNGMELVIERQPERHHRARYQKEGSRGCIRDESGNSCPAVRLKGIEHASLLQIFVATESGKVCPHPMYRLCKAGGNNSTPCRHRTIDGIDVLEIDINPEQKGFVTVDCMAIIKLRNADLEASGQVEGGGGGGRKKRQSGVRLVFRAITRCGKSQAALTLQVCSTPVSCAPLPGVPEIHRLSHQESPASGGLGLIILGRNFLKNDTRMFVQEVSDKNAEEVIWQREVTLERELFHVAHMVAVIPPYHKLLITQPVTVQIIVQNRAKVSEPHPFTYVPDEAVKRLLQHRPVSHLSSVPEQPEAVSAGNRSLAEVRPRCSTIGSFPDYAMASQDGNRLWDSGSSMEQISYSQQTTTGDQPIFLTIPSTTASPAQCQNDMVNGSQLVITYDDMAASTSAYYPASHQAGPDFLQSVEQNELGSIDVSQLMEEAPLSAAQAAFTSDELFDELVKEIMDWKRDC</sequence>
<dbReference type="InterPro" id="IPR013783">
    <property type="entry name" value="Ig-like_fold"/>
</dbReference>
<keyword evidence="5" id="KW-0805">Transcription regulation</keyword>
<dbReference type="InterPro" id="IPR002909">
    <property type="entry name" value="IPT_dom"/>
</dbReference>
<dbReference type="SMART" id="SM00429">
    <property type="entry name" value="IPT"/>
    <property type="match status" value="1"/>
</dbReference>
<dbReference type="InterPro" id="IPR008366">
    <property type="entry name" value="NFAT"/>
</dbReference>
<dbReference type="SMR" id="A0A1D1W6J5"/>
<comment type="subcellular location">
    <subcellularLocation>
        <location evidence="2">Cytoplasm</location>
    </subcellularLocation>
    <subcellularLocation>
        <location evidence="1">Nucleus</location>
    </subcellularLocation>
</comment>
<dbReference type="Pfam" id="PF16179">
    <property type="entry name" value="RHD_dimer"/>
    <property type="match status" value="1"/>
</dbReference>
<comment type="caution">
    <text evidence="11">The sequence shown here is derived from an EMBL/GenBank/DDBJ whole genome shotgun (WGS) entry which is preliminary data.</text>
</comment>
<dbReference type="GO" id="GO:0000981">
    <property type="term" value="F:DNA-binding transcription factor activity, RNA polymerase II-specific"/>
    <property type="evidence" value="ECO:0007669"/>
    <property type="project" value="TreeGrafter"/>
</dbReference>
<evidence type="ECO:0000256" key="4">
    <source>
        <dbReference type="ARBA" id="ARBA00022553"/>
    </source>
</evidence>
<dbReference type="AlphaFoldDB" id="A0A1D1W6J5"/>
<dbReference type="PROSITE" id="PS50254">
    <property type="entry name" value="REL_2"/>
    <property type="match status" value="1"/>
</dbReference>
<dbReference type="Gene3D" id="2.60.40.10">
    <property type="entry name" value="Immunoglobulins"/>
    <property type="match status" value="1"/>
</dbReference>
<dbReference type="Pfam" id="PF00554">
    <property type="entry name" value="RHD_DNA_bind"/>
    <property type="match status" value="1"/>
</dbReference>
<dbReference type="GO" id="GO:0005737">
    <property type="term" value="C:cytoplasm"/>
    <property type="evidence" value="ECO:0007669"/>
    <property type="project" value="UniProtKB-SubCell"/>
</dbReference>
<dbReference type="InterPro" id="IPR008967">
    <property type="entry name" value="p53-like_TF_DNA-bd_sf"/>
</dbReference>
<evidence type="ECO:0000259" key="10">
    <source>
        <dbReference type="PROSITE" id="PS50254"/>
    </source>
</evidence>
<evidence type="ECO:0000256" key="8">
    <source>
        <dbReference type="ARBA" id="ARBA00023242"/>
    </source>
</evidence>
<dbReference type="EMBL" id="BDGG01000014">
    <property type="protein sequence ID" value="GAV07064.1"/>
    <property type="molecule type" value="Genomic_DNA"/>
</dbReference>
<reference evidence="11 12" key="1">
    <citation type="journal article" date="2016" name="Nat. Commun.">
        <title>Extremotolerant tardigrade genome and improved radiotolerance of human cultured cells by tardigrade-unique protein.</title>
        <authorList>
            <person name="Hashimoto T."/>
            <person name="Horikawa D.D."/>
            <person name="Saito Y."/>
            <person name="Kuwahara H."/>
            <person name="Kozuka-Hata H."/>
            <person name="Shin-I T."/>
            <person name="Minakuchi Y."/>
            <person name="Ohishi K."/>
            <person name="Motoyama A."/>
            <person name="Aizu T."/>
            <person name="Enomoto A."/>
            <person name="Kondo K."/>
            <person name="Tanaka S."/>
            <person name="Hara Y."/>
            <person name="Koshikawa S."/>
            <person name="Sagara H."/>
            <person name="Miura T."/>
            <person name="Yokobori S."/>
            <person name="Miyagawa K."/>
            <person name="Suzuki Y."/>
            <person name="Kubo T."/>
            <person name="Oyama M."/>
            <person name="Kohara Y."/>
            <person name="Fujiyama A."/>
            <person name="Arakawa K."/>
            <person name="Katayama T."/>
            <person name="Toyoda A."/>
            <person name="Kunieda T."/>
        </authorList>
    </citation>
    <scope>NUCLEOTIDE SEQUENCE [LARGE SCALE GENOMIC DNA]</scope>
    <source>
        <strain evidence="11 12">YOKOZUNA-1</strain>
    </source>
</reference>